<gene>
    <name evidence="2" type="ORF">CesoFtcFv8_010961</name>
</gene>
<dbReference type="EMBL" id="JAULUE010002054">
    <property type="protein sequence ID" value="KAK5894249.1"/>
    <property type="molecule type" value="Genomic_DNA"/>
</dbReference>
<proteinExistence type="predicted"/>
<sequence length="105" mass="11600">MEFRHKRESAGRLNENSWRGKEGSIDTEGGKCVKESDFSLESSLHILEGHHSAVRSTFPGQPLLVTLMAWKEDHVTSSPLRDANMAVAFVSSAPSPLHNSLRVTN</sequence>
<protein>
    <submittedName>
        <fullName evidence="2">Uncharacterized protein</fullName>
    </submittedName>
</protein>
<dbReference type="AlphaFoldDB" id="A0AAN8GZZ1"/>
<evidence type="ECO:0000256" key="1">
    <source>
        <dbReference type="SAM" id="MobiDB-lite"/>
    </source>
</evidence>
<comment type="caution">
    <text evidence="2">The sequence shown here is derived from an EMBL/GenBank/DDBJ whole genome shotgun (WGS) entry which is preliminary data.</text>
</comment>
<name>A0AAN8GZZ1_9TELE</name>
<feature type="compositionally biased region" description="Basic and acidic residues" evidence="1">
    <location>
        <begin position="1"/>
        <end position="10"/>
    </location>
</feature>
<dbReference type="Proteomes" id="UP001335648">
    <property type="component" value="Unassembled WGS sequence"/>
</dbReference>
<reference evidence="2 3" key="1">
    <citation type="journal article" date="2023" name="Mol. Biol. Evol.">
        <title>Genomics of Secondarily Temperate Adaptation in the Only Non-Antarctic Icefish.</title>
        <authorList>
            <person name="Rivera-Colon A.G."/>
            <person name="Rayamajhi N."/>
            <person name="Minhas B.F."/>
            <person name="Madrigal G."/>
            <person name="Bilyk K.T."/>
            <person name="Yoon V."/>
            <person name="Hune M."/>
            <person name="Gregory S."/>
            <person name="Cheng C.H.C."/>
            <person name="Catchen J.M."/>
        </authorList>
    </citation>
    <scope>NUCLEOTIDE SEQUENCE [LARGE SCALE GENOMIC DNA]</scope>
    <source>
        <strain evidence="2">JC2023a</strain>
    </source>
</reference>
<feature type="region of interest" description="Disordered" evidence="1">
    <location>
        <begin position="1"/>
        <end position="30"/>
    </location>
</feature>
<evidence type="ECO:0000313" key="3">
    <source>
        <dbReference type="Proteomes" id="UP001335648"/>
    </source>
</evidence>
<accession>A0AAN8GZZ1</accession>
<evidence type="ECO:0000313" key="2">
    <source>
        <dbReference type="EMBL" id="KAK5894249.1"/>
    </source>
</evidence>
<keyword evidence="3" id="KW-1185">Reference proteome</keyword>
<organism evidence="2 3">
    <name type="scientific">Champsocephalus esox</name>
    <name type="common">pike icefish</name>
    <dbReference type="NCBI Taxonomy" id="159716"/>
    <lineage>
        <taxon>Eukaryota</taxon>
        <taxon>Metazoa</taxon>
        <taxon>Chordata</taxon>
        <taxon>Craniata</taxon>
        <taxon>Vertebrata</taxon>
        <taxon>Euteleostomi</taxon>
        <taxon>Actinopterygii</taxon>
        <taxon>Neopterygii</taxon>
        <taxon>Teleostei</taxon>
        <taxon>Neoteleostei</taxon>
        <taxon>Acanthomorphata</taxon>
        <taxon>Eupercaria</taxon>
        <taxon>Perciformes</taxon>
        <taxon>Notothenioidei</taxon>
        <taxon>Channichthyidae</taxon>
        <taxon>Champsocephalus</taxon>
    </lineage>
</organism>
<feature type="compositionally biased region" description="Basic and acidic residues" evidence="1">
    <location>
        <begin position="18"/>
        <end position="30"/>
    </location>
</feature>